<dbReference type="SUPFAM" id="SSF52499">
    <property type="entry name" value="Isochorismatase-like hydrolases"/>
    <property type="match status" value="1"/>
</dbReference>
<name>A0A2S9PQ36_9ACTN</name>
<dbReference type="Gene3D" id="3.40.50.850">
    <property type="entry name" value="Isochorismatase-like"/>
    <property type="match status" value="1"/>
</dbReference>
<dbReference type="EMBL" id="PVLV01000489">
    <property type="protein sequence ID" value="PRH76526.1"/>
    <property type="molecule type" value="Genomic_DNA"/>
</dbReference>
<organism evidence="3 4">
    <name type="scientific">Streptomyces solincola</name>
    <dbReference type="NCBI Taxonomy" id="2100817"/>
    <lineage>
        <taxon>Bacteria</taxon>
        <taxon>Bacillati</taxon>
        <taxon>Actinomycetota</taxon>
        <taxon>Actinomycetes</taxon>
        <taxon>Kitasatosporales</taxon>
        <taxon>Streptomycetaceae</taxon>
        <taxon>Streptomyces</taxon>
    </lineage>
</organism>
<keyword evidence="1" id="KW-0378">Hydrolase</keyword>
<dbReference type="PIRSF" id="PIRSF001111">
    <property type="entry name" value="Isochorismatase"/>
    <property type="match status" value="1"/>
</dbReference>
<dbReference type="Proteomes" id="UP000239322">
    <property type="component" value="Unassembled WGS sequence"/>
</dbReference>
<dbReference type="PANTHER" id="PTHR43540">
    <property type="entry name" value="PEROXYUREIDOACRYLATE/UREIDOACRYLATE AMIDOHYDROLASE-RELATED"/>
    <property type="match status" value="1"/>
</dbReference>
<protein>
    <submittedName>
        <fullName evidence="3">Isochorismatase</fullName>
    </submittedName>
</protein>
<dbReference type="GO" id="GO:0008908">
    <property type="term" value="F:isochorismatase activity"/>
    <property type="evidence" value="ECO:0007669"/>
    <property type="project" value="InterPro"/>
</dbReference>
<gene>
    <name evidence="3" type="ORF">C6N75_25205</name>
</gene>
<evidence type="ECO:0000313" key="4">
    <source>
        <dbReference type="Proteomes" id="UP000239322"/>
    </source>
</evidence>
<reference evidence="3 4" key="1">
    <citation type="submission" date="2018-03" db="EMBL/GenBank/DDBJ databases">
        <title>Novel Streptomyces sp. from soil.</title>
        <authorList>
            <person name="Tan G.Y.A."/>
            <person name="Lee Z.Y."/>
        </authorList>
    </citation>
    <scope>NUCLEOTIDE SEQUENCE [LARGE SCALE GENOMIC DNA]</scope>
    <source>
        <strain evidence="3 4">ST5x</strain>
    </source>
</reference>
<sequence length="204" mass="22531">MPTEGDLPPSTVSWTPDPRRAVLLVHDMQRYFLRPFAGGDSPGGPLVGNAALLRERCADAGIPVAYTAQPGDMSVEQRGLLRDFWGPGMRTAPEDRRVVDDLAPAPGDWMLTKWRYSAFVRTDLLERMRAEGRDQIIICGVYAHVGVLMSAVDAFTHDIQPFLAADAVADFSADYHRLALTYAAERCARVATTKQLLTELEDAR</sequence>
<proteinExistence type="predicted"/>
<accession>A0A2S9PQ36</accession>
<dbReference type="PANTHER" id="PTHR43540:SF3">
    <property type="entry name" value="ENTEROBACTIN SYNTHASE COMPONENT B"/>
    <property type="match status" value="1"/>
</dbReference>
<dbReference type="InterPro" id="IPR036380">
    <property type="entry name" value="Isochorismatase-like_sf"/>
</dbReference>
<comment type="caution">
    <text evidence="3">The sequence shown here is derived from an EMBL/GenBank/DDBJ whole genome shotgun (WGS) entry which is preliminary data.</text>
</comment>
<dbReference type="RefSeq" id="WP_105871191.1">
    <property type="nucleotide sequence ID" value="NZ_PVLV01000489.1"/>
</dbReference>
<evidence type="ECO:0000259" key="2">
    <source>
        <dbReference type="Pfam" id="PF00857"/>
    </source>
</evidence>
<dbReference type="PRINTS" id="PR01398">
    <property type="entry name" value="ISCHRISMTASE"/>
</dbReference>
<dbReference type="AlphaFoldDB" id="A0A2S9PQ36"/>
<dbReference type="InterPro" id="IPR000868">
    <property type="entry name" value="Isochorismatase-like_dom"/>
</dbReference>
<dbReference type="InterPro" id="IPR016291">
    <property type="entry name" value="Isochorismatase"/>
</dbReference>
<dbReference type="OrthoDB" id="5794853at2"/>
<evidence type="ECO:0000256" key="1">
    <source>
        <dbReference type="ARBA" id="ARBA00022801"/>
    </source>
</evidence>
<dbReference type="InterPro" id="IPR050272">
    <property type="entry name" value="Isochorismatase-like_hydrls"/>
</dbReference>
<dbReference type="Pfam" id="PF00857">
    <property type="entry name" value="Isochorismatase"/>
    <property type="match status" value="1"/>
</dbReference>
<feature type="domain" description="Isochorismatase-like" evidence="2">
    <location>
        <begin position="22"/>
        <end position="195"/>
    </location>
</feature>
<keyword evidence="4" id="KW-1185">Reference proteome</keyword>
<evidence type="ECO:0000313" key="3">
    <source>
        <dbReference type="EMBL" id="PRH76526.1"/>
    </source>
</evidence>